<dbReference type="GO" id="GO:0004707">
    <property type="term" value="F:MAP kinase activity"/>
    <property type="evidence" value="ECO:0007669"/>
    <property type="project" value="UniProtKB-EC"/>
</dbReference>
<dbReference type="InterPro" id="IPR008271">
    <property type="entry name" value="Ser/Thr_kinase_AS"/>
</dbReference>
<dbReference type="InterPro" id="IPR008350">
    <property type="entry name" value="MAPK_ERK3/4"/>
</dbReference>
<keyword evidence="3" id="KW-0597">Phosphoprotein</keyword>
<dbReference type="GO" id="GO:0106310">
    <property type="term" value="F:protein serine kinase activity"/>
    <property type="evidence" value="ECO:0007669"/>
    <property type="project" value="RHEA"/>
</dbReference>
<comment type="cofactor">
    <cofactor evidence="12">
        <name>Mg(2+)</name>
        <dbReference type="ChEBI" id="CHEBI:18420"/>
    </cofactor>
</comment>
<evidence type="ECO:0000256" key="8">
    <source>
        <dbReference type="ARBA" id="ARBA00023306"/>
    </source>
</evidence>
<evidence type="ECO:0000256" key="4">
    <source>
        <dbReference type="ARBA" id="ARBA00022679"/>
    </source>
</evidence>
<evidence type="ECO:0000256" key="13">
    <source>
        <dbReference type="SAM" id="MobiDB-lite"/>
    </source>
</evidence>
<dbReference type="PROSITE" id="PS00108">
    <property type="entry name" value="PROTEIN_KINASE_ST"/>
    <property type="match status" value="1"/>
</dbReference>
<comment type="similarity">
    <text evidence="12">Belongs to the protein kinase superfamily. Ser/Thr protein kinase family. MAP kinase subfamily.</text>
</comment>
<dbReference type="SMART" id="SM00220">
    <property type="entry name" value="S_TKc"/>
    <property type="match status" value="1"/>
</dbReference>
<keyword evidence="2 12" id="KW-0723">Serine/threonine-protein kinase</keyword>
<dbReference type="InterPro" id="IPR050117">
    <property type="entry name" value="MAPK"/>
</dbReference>
<evidence type="ECO:0000313" key="15">
    <source>
        <dbReference type="Proteomes" id="UP000192223"/>
    </source>
</evidence>
<feature type="region of interest" description="Disordered" evidence="13">
    <location>
        <begin position="426"/>
        <end position="481"/>
    </location>
</feature>
<dbReference type="PROSITE" id="PS50011">
    <property type="entry name" value="PROTEIN_KINASE_DOM"/>
    <property type="match status" value="1"/>
</dbReference>
<keyword evidence="8" id="KW-0131">Cell cycle</keyword>
<dbReference type="InterPro" id="IPR003527">
    <property type="entry name" value="MAP_kinase_CS"/>
</dbReference>
<keyword evidence="7 11" id="KW-0067">ATP-binding</keyword>
<keyword evidence="4 12" id="KW-0808">Transferase</keyword>
<dbReference type="SUPFAM" id="SSF56112">
    <property type="entry name" value="Protein kinase-like (PK-like)"/>
    <property type="match status" value="1"/>
</dbReference>
<comment type="activity regulation">
    <text evidence="12">Activated by threonine and tyrosine phosphorylation.</text>
</comment>
<evidence type="ECO:0000256" key="6">
    <source>
        <dbReference type="ARBA" id="ARBA00022777"/>
    </source>
</evidence>
<dbReference type="Gene3D" id="1.10.510.10">
    <property type="entry name" value="Transferase(Phosphotransferase) domain 1"/>
    <property type="match status" value="1"/>
</dbReference>
<evidence type="ECO:0000256" key="3">
    <source>
        <dbReference type="ARBA" id="ARBA00022553"/>
    </source>
</evidence>
<keyword evidence="6 12" id="KW-0418">Kinase</keyword>
<dbReference type="PANTHER" id="PTHR24055">
    <property type="entry name" value="MITOGEN-ACTIVATED PROTEIN KINASE"/>
    <property type="match status" value="1"/>
</dbReference>
<dbReference type="PRINTS" id="PR01771">
    <property type="entry name" value="ERK3ERK4MAPK"/>
</dbReference>
<dbReference type="KEGG" id="apln:108735476"/>
<keyword evidence="5 11" id="KW-0547">Nucleotide-binding</keyword>
<evidence type="ECO:0000256" key="11">
    <source>
        <dbReference type="PROSITE-ProRule" id="PRU10141"/>
    </source>
</evidence>
<dbReference type="GeneID" id="108735476"/>
<dbReference type="InterPro" id="IPR000719">
    <property type="entry name" value="Prot_kinase_dom"/>
</dbReference>
<dbReference type="RefSeq" id="XP_018322945.1">
    <property type="nucleotide sequence ID" value="XM_018467443.1"/>
</dbReference>
<dbReference type="OrthoDB" id="192887at2759"/>
<evidence type="ECO:0000256" key="2">
    <source>
        <dbReference type="ARBA" id="ARBA00022527"/>
    </source>
</evidence>
<dbReference type="PROSITE" id="PS00107">
    <property type="entry name" value="PROTEIN_KINASE_ATP"/>
    <property type="match status" value="1"/>
</dbReference>
<evidence type="ECO:0000256" key="12">
    <source>
        <dbReference type="RuleBase" id="RU361165"/>
    </source>
</evidence>
<comment type="catalytic activity">
    <reaction evidence="10">
        <text>L-seryl-[protein] + ATP = O-phospho-L-seryl-[protein] + ADP + H(+)</text>
        <dbReference type="Rhea" id="RHEA:17989"/>
        <dbReference type="Rhea" id="RHEA-COMP:9863"/>
        <dbReference type="Rhea" id="RHEA-COMP:11604"/>
        <dbReference type="ChEBI" id="CHEBI:15378"/>
        <dbReference type="ChEBI" id="CHEBI:29999"/>
        <dbReference type="ChEBI" id="CHEBI:30616"/>
        <dbReference type="ChEBI" id="CHEBI:83421"/>
        <dbReference type="ChEBI" id="CHEBI:456216"/>
        <dbReference type="EC" id="2.7.11.24"/>
    </reaction>
</comment>
<evidence type="ECO:0000256" key="7">
    <source>
        <dbReference type="ARBA" id="ARBA00022840"/>
    </source>
</evidence>
<dbReference type="STRING" id="224129.A0A1W4WSE0"/>
<name>A0A1W4WSE0_AGRPL</name>
<reference evidence="16" key="1">
    <citation type="submission" date="2025-08" db="UniProtKB">
        <authorList>
            <consortium name="RefSeq"/>
        </authorList>
    </citation>
    <scope>IDENTIFICATION</scope>
    <source>
        <tissue evidence="16">Entire body</tissue>
    </source>
</reference>
<feature type="binding site" evidence="11">
    <location>
        <position position="49"/>
    </location>
    <ligand>
        <name>ATP</name>
        <dbReference type="ChEBI" id="CHEBI:30616"/>
    </ligand>
</feature>
<sequence length="518" mass="59169">MAQPKDKMPEIDEHILKKFDIQKRLGKGAYGIVWKAIDRKTKDVVAVKKIFDAFRNQTDAQRTFREIMFLRSFKDHPNIIRLRSIHRAANNRDIYLGFEYMETDLHNVIKRGNILKDIHKRYIMYQLLKAIKYIHSGDVIHRDLKPSNVLLDSMCRCKLADFGLARSLTQCSENSPDNTDPTLTDYVATRWYRAPEILIANRNYTKGIDMWSIGCILGEMLLGKPIFPGTSTVNQVERIMSTIESPSSEDISAICVSGVGTSMIKNATAIKHTTIKAVLGPNVVNDGLELVLKLLVFNPYKRYTAEQALSHNYVSRFHNPSEEKVMLNRVTPPLNDDVRLSVDDYRNKLYEIMTVHHNSRSGKIIVSKAKTSTAKTDVAKPEVKSKVYKETDRYLRNHRCVAKETPYQSQSEPKFRPSNMKFVKSTLNIKSDSKIPKDHQDPKQSRQRTLTKSQGDSSNMTRMSDNQNKHSSVNLNRDKQVRKRIVSRGNSYTSSFINNGPGVITQSALMELRAAGMR</sequence>
<dbReference type="EC" id="2.7.11.24" evidence="1 12"/>
<accession>A0A1W4WSE0</accession>
<dbReference type="Pfam" id="PF00069">
    <property type="entry name" value="Pkinase"/>
    <property type="match status" value="1"/>
</dbReference>
<keyword evidence="12" id="KW-0460">Magnesium</keyword>
<dbReference type="FunFam" id="3.30.200.20:FF:000166">
    <property type="entry name" value="Mitogen-activated protein kinase"/>
    <property type="match status" value="1"/>
</dbReference>
<gene>
    <name evidence="16" type="primary">LOC108735476</name>
</gene>
<feature type="compositionally biased region" description="Polar residues" evidence="13">
    <location>
        <begin position="447"/>
        <end position="475"/>
    </location>
</feature>
<dbReference type="FunFam" id="1.10.510.10:FF:000238">
    <property type="entry name" value="Mitogen-activated protein kinase"/>
    <property type="match status" value="1"/>
</dbReference>
<dbReference type="InterPro" id="IPR011009">
    <property type="entry name" value="Kinase-like_dom_sf"/>
</dbReference>
<proteinExistence type="inferred from homology"/>
<dbReference type="Gene3D" id="3.30.200.20">
    <property type="entry name" value="Phosphorylase Kinase, domain 1"/>
    <property type="match status" value="1"/>
</dbReference>
<feature type="domain" description="Protein kinase" evidence="14">
    <location>
        <begin position="19"/>
        <end position="314"/>
    </location>
</feature>
<dbReference type="CDD" id="cd07852">
    <property type="entry name" value="STKc_MAPK15-like"/>
    <property type="match status" value="1"/>
</dbReference>
<evidence type="ECO:0000256" key="10">
    <source>
        <dbReference type="ARBA" id="ARBA00048312"/>
    </source>
</evidence>
<dbReference type="InterPro" id="IPR017441">
    <property type="entry name" value="Protein_kinase_ATP_BS"/>
</dbReference>
<dbReference type="InParanoid" id="A0A1W4WSE0"/>
<comment type="catalytic activity">
    <reaction evidence="9 12">
        <text>L-threonyl-[protein] + ATP = O-phospho-L-threonyl-[protein] + ADP + H(+)</text>
        <dbReference type="Rhea" id="RHEA:46608"/>
        <dbReference type="Rhea" id="RHEA-COMP:11060"/>
        <dbReference type="Rhea" id="RHEA-COMP:11605"/>
        <dbReference type="ChEBI" id="CHEBI:15378"/>
        <dbReference type="ChEBI" id="CHEBI:30013"/>
        <dbReference type="ChEBI" id="CHEBI:30616"/>
        <dbReference type="ChEBI" id="CHEBI:61977"/>
        <dbReference type="ChEBI" id="CHEBI:456216"/>
        <dbReference type="EC" id="2.7.11.24"/>
    </reaction>
</comment>
<organism evidence="15 16">
    <name type="scientific">Agrilus planipennis</name>
    <name type="common">Emerald ash borer</name>
    <name type="synonym">Agrilus marcopoli</name>
    <dbReference type="NCBI Taxonomy" id="224129"/>
    <lineage>
        <taxon>Eukaryota</taxon>
        <taxon>Metazoa</taxon>
        <taxon>Ecdysozoa</taxon>
        <taxon>Arthropoda</taxon>
        <taxon>Hexapoda</taxon>
        <taxon>Insecta</taxon>
        <taxon>Pterygota</taxon>
        <taxon>Neoptera</taxon>
        <taxon>Endopterygota</taxon>
        <taxon>Coleoptera</taxon>
        <taxon>Polyphaga</taxon>
        <taxon>Elateriformia</taxon>
        <taxon>Buprestoidea</taxon>
        <taxon>Buprestidae</taxon>
        <taxon>Agrilinae</taxon>
        <taxon>Agrilus</taxon>
    </lineage>
</organism>
<dbReference type="Proteomes" id="UP000192223">
    <property type="component" value="Unplaced"/>
</dbReference>
<evidence type="ECO:0000256" key="5">
    <source>
        <dbReference type="ARBA" id="ARBA00022741"/>
    </source>
</evidence>
<protein>
    <recommendedName>
        <fullName evidence="1 12">Mitogen-activated protein kinase</fullName>
        <ecNumber evidence="1 12">2.7.11.24</ecNumber>
    </recommendedName>
</protein>
<keyword evidence="15" id="KW-1185">Reference proteome</keyword>
<dbReference type="GO" id="GO:0036064">
    <property type="term" value="C:ciliary basal body"/>
    <property type="evidence" value="ECO:0007669"/>
    <property type="project" value="UniProtKB-ARBA"/>
</dbReference>
<dbReference type="AlphaFoldDB" id="A0A1W4WSE0"/>
<evidence type="ECO:0000256" key="9">
    <source>
        <dbReference type="ARBA" id="ARBA00047592"/>
    </source>
</evidence>
<feature type="compositionally biased region" description="Basic and acidic residues" evidence="13">
    <location>
        <begin position="431"/>
        <end position="444"/>
    </location>
</feature>
<dbReference type="GO" id="GO:0005524">
    <property type="term" value="F:ATP binding"/>
    <property type="evidence" value="ECO:0007669"/>
    <property type="project" value="UniProtKB-UniRule"/>
</dbReference>
<evidence type="ECO:0000259" key="14">
    <source>
        <dbReference type="PROSITE" id="PS50011"/>
    </source>
</evidence>
<dbReference type="PROSITE" id="PS01351">
    <property type="entry name" value="MAPK"/>
    <property type="match status" value="1"/>
</dbReference>
<evidence type="ECO:0000256" key="1">
    <source>
        <dbReference type="ARBA" id="ARBA00012411"/>
    </source>
</evidence>
<evidence type="ECO:0000313" key="16">
    <source>
        <dbReference type="RefSeq" id="XP_018322945.1"/>
    </source>
</evidence>